<sequence length="350" mass="35348">MSTTDEPNEPKVAGEPNGTSGPPKGPQGSSGSGGEQDTAASAAANSSANGARPSVSVQDQAPRSDAGQGQAPAQGRPPGNGTGPGGVPPWQRAGSQGGQGQPTGPGQPSASATGPQPQIKQPPQQPPQQQGSGRGPAGPPPGRQPGPGAPAPTAKRPVITGTAAPKLPGSETDSTSRSPLSKPIDGPTRNIDRRDLPQEDLPDLDAIHHPEASQPANRSFEAMPSPSAMGALRAAVQIRRIDPWSAFKVSAVLSVASFFIWMIAVGVLYLILDGMGVWDQLNNSFGTLVSSDTTAESSFEISAGGVFGIAALIGAVNVVLFTALATVGSFIYNLSSDLVGGVEVTLADRD</sequence>
<accession>A0A495K9T8</accession>
<evidence type="ECO:0000313" key="4">
    <source>
        <dbReference type="EMBL" id="RKR97941.1"/>
    </source>
</evidence>
<dbReference type="InterPro" id="IPR021949">
    <property type="entry name" value="DUF3566_TM"/>
</dbReference>
<evidence type="ECO:0000259" key="3">
    <source>
        <dbReference type="Pfam" id="PF12089"/>
    </source>
</evidence>
<keyword evidence="2 4" id="KW-0812">Transmembrane</keyword>
<feature type="compositionally biased region" description="Low complexity" evidence="1">
    <location>
        <begin position="18"/>
        <end position="27"/>
    </location>
</feature>
<reference evidence="4 5" key="1">
    <citation type="submission" date="2018-10" db="EMBL/GenBank/DDBJ databases">
        <title>Sequencing the genomes of 1000 actinobacteria strains.</title>
        <authorList>
            <person name="Klenk H.-P."/>
        </authorList>
    </citation>
    <scope>NUCLEOTIDE SEQUENCE [LARGE SCALE GENOMIC DNA]</scope>
    <source>
        <strain evidence="4 5">DSM 44343</strain>
    </source>
</reference>
<feature type="domain" description="DUF3566" evidence="3">
    <location>
        <begin position="232"/>
        <end position="348"/>
    </location>
</feature>
<dbReference type="Pfam" id="PF12089">
    <property type="entry name" value="DUF3566"/>
    <property type="match status" value="1"/>
</dbReference>
<protein>
    <submittedName>
        <fullName evidence="4">Transmembrane protein DUF3566</fullName>
    </submittedName>
</protein>
<dbReference type="AlphaFoldDB" id="A0A495K9T8"/>
<proteinExistence type="predicted"/>
<dbReference type="OrthoDB" id="3240216at2"/>
<feature type="region of interest" description="Disordered" evidence="1">
    <location>
        <begin position="1"/>
        <end position="196"/>
    </location>
</feature>
<feature type="compositionally biased region" description="Low complexity" evidence="1">
    <location>
        <begin position="39"/>
        <end position="51"/>
    </location>
</feature>
<dbReference type="EMBL" id="RBKV01000001">
    <property type="protein sequence ID" value="RKR97941.1"/>
    <property type="molecule type" value="Genomic_DNA"/>
</dbReference>
<comment type="caution">
    <text evidence="4">The sequence shown here is derived from an EMBL/GenBank/DDBJ whole genome shotgun (WGS) entry which is preliminary data.</text>
</comment>
<keyword evidence="2" id="KW-1133">Transmembrane helix</keyword>
<feature type="transmembrane region" description="Helical" evidence="2">
    <location>
        <begin position="249"/>
        <end position="272"/>
    </location>
</feature>
<gene>
    <name evidence="4" type="ORF">DFJ75_4837</name>
</gene>
<feature type="compositionally biased region" description="Low complexity" evidence="1">
    <location>
        <begin position="104"/>
        <end position="131"/>
    </location>
</feature>
<evidence type="ECO:0000313" key="5">
    <source>
        <dbReference type="Proteomes" id="UP000274762"/>
    </source>
</evidence>
<name>A0A495K9T8_WILMA</name>
<dbReference type="RefSeq" id="WP_062796068.1">
    <property type="nucleotide sequence ID" value="NZ_CBCRXS010000001.1"/>
</dbReference>
<dbReference type="Proteomes" id="UP000274762">
    <property type="component" value="Unassembled WGS sequence"/>
</dbReference>
<feature type="compositionally biased region" description="Pro residues" evidence="1">
    <location>
        <begin position="137"/>
        <end position="150"/>
    </location>
</feature>
<evidence type="ECO:0000256" key="2">
    <source>
        <dbReference type="SAM" id="Phobius"/>
    </source>
</evidence>
<keyword evidence="2" id="KW-0472">Membrane</keyword>
<feature type="transmembrane region" description="Helical" evidence="2">
    <location>
        <begin position="306"/>
        <end position="332"/>
    </location>
</feature>
<organism evidence="4 5">
    <name type="scientific">Williamsia marianensis</name>
    <dbReference type="NCBI Taxonomy" id="85044"/>
    <lineage>
        <taxon>Bacteria</taxon>
        <taxon>Bacillati</taxon>
        <taxon>Actinomycetota</taxon>
        <taxon>Actinomycetes</taxon>
        <taxon>Mycobacteriales</taxon>
        <taxon>Nocardiaceae</taxon>
        <taxon>Williamsia</taxon>
    </lineage>
</organism>
<evidence type="ECO:0000256" key="1">
    <source>
        <dbReference type="SAM" id="MobiDB-lite"/>
    </source>
</evidence>